<evidence type="ECO:0000313" key="2">
    <source>
        <dbReference type="EMBL" id="HJC39353.1"/>
    </source>
</evidence>
<accession>A0A9D2NXQ7</accession>
<reference evidence="2" key="2">
    <citation type="submission" date="2021-04" db="EMBL/GenBank/DDBJ databases">
        <authorList>
            <person name="Gilroy R."/>
        </authorList>
    </citation>
    <scope>NUCLEOTIDE SEQUENCE</scope>
    <source>
        <strain evidence="2">ChiGjej1B1-1692</strain>
    </source>
</reference>
<feature type="transmembrane region" description="Helical" evidence="1">
    <location>
        <begin position="12"/>
        <end position="32"/>
    </location>
</feature>
<dbReference type="AlphaFoldDB" id="A0A9D2NXQ7"/>
<dbReference type="PANTHER" id="PTHR35813:SF1">
    <property type="entry name" value="INNER MEMBRANE PROTEIN YBAN"/>
    <property type="match status" value="1"/>
</dbReference>
<protein>
    <submittedName>
        <fullName evidence="2">YbaN family protein</fullName>
    </submittedName>
</protein>
<sequence>MKNQKKNPLRIVWLFCGFLAMGIGAVGVVLPVLPTTPFLLLASFCLAKGSERFHRWFTGTKLYKKHLEGFVKNRSMTLKTKFSLLIPASCMLLLAFLAMQNVYGRAFIVFLIVFKYVYFFTKIRTVPAGGSILPETEG</sequence>
<keyword evidence="1" id="KW-0472">Membrane</keyword>
<name>A0A9D2NXQ7_9FIRM</name>
<organism evidence="2 3">
    <name type="scientific">Candidatus Mediterraneibacter faecigallinarum</name>
    <dbReference type="NCBI Taxonomy" id="2838669"/>
    <lineage>
        <taxon>Bacteria</taxon>
        <taxon>Bacillati</taxon>
        <taxon>Bacillota</taxon>
        <taxon>Clostridia</taxon>
        <taxon>Lachnospirales</taxon>
        <taxon>Lachnospiraceae</taxon>
        <taxon>Mediterraneibacter</taxon>
    </lineage>
</organism>
<feature type="transmembrane region" description="Helical" evidence="1">
    <location>
        <begin position="103"/>
        <end position="121"/>
    </location>
</feature>
<dbReference type="Proteomes" id="UP000823894">
    <property type="component" value="Unassembled WGS sequence"/>
</dbReference>
<dbReference type="PANTHER" id="PTHR35813">
    <property type="entry name" value="INNER MEMBRANE PROTEIN YBAN"/>
    <property type="match status" value="1"/>
</dbReference>
<evidence type="ECO:0000256" key="1">
    <source>
        <dbReference type="SAM" id="Phobius"/>
    </source>
</evidence>
<keyword evidence="1" id="KW-0812">Transmembrane</keyword>
<evidence type="ECO:0000313" key="3">
    <source>
        <dbReference type="Proteomes" id="UP000823894"/>
    </source>
</evidence>
<dbReference type="EMBL" id="DWWK01000156">
    <property type="protein sequence ID" value="HJC39353.1"/>
    <property type="molecule type" value="Genomic_DNA"/>
</dbReference>
<dbReference type="Pfam" id="PF04304">
    <property type="entry name" value="DUF454"/>
    <property type="match status" value="1"/>
</dbReference>
<keyword evidence="1" id="KW-1133">Transmembrane helix</keyword>
<proteinExistence type="predicted"/>
<reference evidence="2" key="1">
    <citation type="journal article" date="2021" name="PeerJ">
        <title>Extensive microbial diversity within the chicken gut microbiome revealed by metagenomics and culture.</title>
        <authorList>
            <person name="Gilroy R."/>
            <person name="Ravi A."/>
            <person name="Getino M."/>
            <person name="Pursley I."/>
            <person name="Horton D.L."/>
            <person name="Alikhan N.F."/>
            <person name="Baker D."/>
            <person name="Gharbi K."/>
            <person name="Hall N."/>
            <person name="Watson M."/>
            <person name="Adriaenssens E.M."/>
            <person name="Foster-Nyarko E."/>
            <person name="Jarju S."/>
            <person name="Secka A."/>
            <person name="Antonio M."/>
            <person name="Oren A."/>
            <person name="Chaudhuri R.R."/>
            <person name="La Ragione R."/>
            <person name="Hildebrand F."/>
            <person name="Pallen M.J."/>
        </authorList>
    </citation>
    <scope>NUCLEOTIDE SEQUENCE</scope>
    <source>
        <strain evidence="2">ChiGjej1B1-1692</strain>
    </source>
</reference>
<dbReference type="InterPro" id="IPR007401">
    <property type="entry name" value="DUF454"/>
</dbReference>
<dbReference type="GO" id="GO:0005886">
    <property type="term" value="C:plasma membrane"/>
    <property type="evidence" value="ECO:0007669"/>
    <property type="project" value="TreeGrafter"/>
</dbReference>
<comment type="caution">
    <text evidence="2">The sequence shown here is derived from an EMBL/GenBank/DDBJ whole genome shotgun (WGS) entry which is preliminary data.</text>
</comment>
<gene>
    <name evidence="2" type="ORF">H9757_09880</name>
</gene>
<dbReference type="PIRSF" id="PIRSF016789">
    <property type="entry name" value="DUF454"/>
    <property type="match status" value="1"/>
</dbReference>